<accession>A0A8J7CWJ0</accession>
<dbReference type="InterPro" id="IPR025368">
    <property type="entry name" value="DUF4272"/>
</dbReference>
<name>A0A8J7CWJ0_9PROT</name>
<gene>
    <name evidence="1" type="ORF">IHV25_07775</name>
</gene>
<proteinExistence type="predicted"/>
<reference evidence="1" key="1">
    <citation type="submission" date="2020-10" db="EMBL/GenBank/DDBJ databases">
        <title>Genome sequence of the unusual species of purple photosynthetic bacteria, Phaeovibrio sulfidiphilus DSM 23193, type strain.</title>
        <authorList>
            <person name="Kyndt J.A."/>
            <person name="Meyer T.E."/>
        </authorList>
    </citation>
    <scope>NUCLEOTIDE SEQUENCE</scope>
    <source>
        <strain evidence="1">DSM 23193</strain>
    </source>
</reference>
<evidence type="ECO:0000313" key="2">
    <source>
        <dbReference type="Proteomes" id="UP000631034"/>
    </source>
</evidence>
<organism evidence="1 2">
    <name type="scientific">Phaeovibrio sulfidiphilus</name>
    <dbReference type="NCBI Taxonomy" id="1220600"/>
    <lineage>
        <taxon>Bacteria</taxon>
        <taxon>Pseudomonadati</taxon>
        <taxon>Pseudomonadota</taxon>
        <taxon>Alphaproteobacteria</taxon>
        <taxon>Rhodospirillales</taxon>
        <taxon>Rhodospirillaceae</taxon>
        <taxon>Phaeovibrio</taxon>
    </lineage>
</organism>
<evidence type="ECO:0000313" key="1">
    <source>
        <dbReference type="EMBL" id="MBE1237546.1"/>
    </source>
</evidence>
<dbReference type="Proteomes" id="UP000631034">
    <property type="component" value="Unassembled WGS sequence"/>
</dbReference>
<dbReference type="RefSeq" id="WP_192534552.1">
    <property type="nucleotide sequence ID" value="NZ_JACZHT010000005.1"/>
</dbReference>
<keyword evidence="2" id="KW-1185">Reference proteome</keyword>
<sequence>MEQCTLFLTVPTPSALFDMIEDALPAHTLSIDPEDGQILATAETGPGAVFRVIDIKRETDHFHRLITTLVRLVGSVTTPREPVRAGLLGHLRSLTTVVVATAEPPRDTLDETLVSRLTDMGARADGLLLTPKGEFLTGQGTLVLNLAGESDLQVYRPPDPPGQRPSTVVDVLELNEARRDRSHRTLAARGIPVCPSLPPIVGDDQVRLRTCEEVVRRSLGILITSVYGEFVRDECVEIAREQILTPIFPDDPDHDPDVISPFGLKTAWEVMTPRELAFLARDDVTDQDVATYVWRYECYWTALWALGFVPRLDYPDHICDVPGMLGFLRDAGSLAAFARQARLRSPREILDQADLIYRYDWACVEATLHGTPPPAGLEPGVVRERHRMLNWLTCYRNQDWDDVTTDT</sequence>
<dbReference type="EMBL" id="JACZHT010000005">
    <property type="protein sequence ID" value="MBE1237546.1"/>
    <property type="molecule type" value="Genomic_DNA"/>
</dbReference>
<dbReference type="AlphaFoldDB" id="A0A8J7CWJ0"/>
<protein>
    <submittedName>
        <fullName evidence="1">DUF4272 domain-containing protein</fullName>
    </submittedName>
</protein>
<comment type="caution">
    <text evidence="1">The sequence shown here is derived from an EMBL/GenBank/DDBJ whole genome shotgun (WGS) entry which is preliminary data.</text>
</comment>
<dbReference type="Pfam" id="PF14094">
    <property type="entry name" value="DUF4272"/>
    <property type="match status" value="1"/>
</dbReference>